<dbReference type="OMA" id="QPKFIYI"/>
<protein>
    <submittedName>
        <fullName evidence="4">NAD(P)-binding protein</fullName>
    </submittedName>
</protein>
<dbReference type="PANTHER" id="PTHR43544:SF7">
    <property type="entry name" value="NADB-LER2"/>
    <property type="match status" value="1"/>
</dbReference>
<dbReference type="Gene3D" id="3.40.50.720">
    <property type="entry name" value="NAD(P)-binding Rossmann-like Domain"/>
    <property type="match status" value="1"/>
</dbReference>
<sequence length="254" mass="27212">MSSTTTVLITGANRGIGHGLVSAYLGRSNTTVVAAVRNVATAESLRSLPKSSGSRLIVIEIDVASSDSIRRGIEALTAEYELDSLDIVIANAGMAVKSAKLIEMATHDIQRFVDVNAYGQLELFRAVLPLLRRSKKAAKGKFMYMSSIGGSLTTMDNMLPAAAYGASKALGNFFVKWLSLEQQHVVIWAQHPGLVATETAKAALEDMKSQGPDLTALALPVEQVCQNLLQLTENATLETTHGKFLGPNGEELPW</sequence>
<dbReference type="GeneID" id="29115115"/>
<dbReference type="Proteomes" id="UP000077248">
    <property type="component" value="Unassembled WGS sequence"/>
</dbReference>
<dbReference type="GO" id="GO:0005737">
    <property type="term" value="C:cytoplasm"/>
    <property type="evidence" value="ECO:0007669"/>
    <property type="project" value="TreeGrafter"/>
</dbReference>
<keyword evidence="5" id="KW-1185">Reference proteome</keyword>
<dbReference type="VEuPathDB" id="FungiDB:CC77DRAFT_1090532"/>
<dbReference type="GO" id="GO:0016491">
    <property type="term" value="F:oxidoreductase activity"/>
    <property type="evidence" value="ECO:0007669"/>
    <property type="project" value="UniProtKB-KW"/>
</dbReference>
<reference evidence="4 5" key="1">
    <citation type="submission" date="2016-05" db="EMBL/GenBank/DDBJ databases">
        <title>Comparative analysis of secretome profiles of manganese(II)-oxidizing ascomycete fungi.</title>
        <authorList>
            <consortium name="DOE Joint Genome Institute"/>
            <person name="Zeiner C.A."/>
            <person name="Purvine S.O."/>
            <person name="Zink E.M."/>
            <person name="Wu S."/>
            <person name="Pasa-Tolic L."/>
            <person name="Chaput D.L."/>
            <person name="Haridas S."/>
            <person name="Grigoriev I.V."/>
            <person name="Santelli C.M."/>
            <person name="Hansel C.M."/>
        </authorList>
    </citation>
    <scope>NUCLEOTIDE SEQUENCE [LARGE SCALE GENOMIC DNA]</scope>
    <source>
        <strain evidence="4 5">SRC1lrK2f</strain>
    </source>
</reference>
<evidence type="ECO:0000256" key="2">
    <source>
        <dbReference type="ARBA" id="ARBA00022857"/>
    </source>
</evidence>
<dbReference type="InterPro" id="IPR002347">
    <property type="entry name" value="SDR_fam"/>
</dbReference>
<proteinExistence type="inferred from homology"/>
<dbReference type="InterPro" id="IPR036291">
    <property type="entry name" value="NAD(P)-bd_dom_sf"/>
</dbReference>
<dbReference type="Pfam" id="PF00106">
    <property type="entry name" value="adh_short"/>
    <property type="match status" value="1"/>
</dbReference>
<dbReference type="SUPFAM" id="SSF51735">
    <property type="entry name" value="NAD(P)-binding Rossmann-fold domains"/>
    <property type="match status" value="1"/>
</dbReference>
<name>A0A177E1N2_ALTAL</name>
<accession>A0A177E1N2</accession>
<dbReference type="AlphaFoldDB" id="A0A177E1N2"/>
<dbReference type="KEGG" id="aalt:CC77DRAFT_1090532"/>
<comment type="similarity">
    <text evidence="1">Belongs to the short-chain dehydrogenases/reductases (SDR) family.</text>
</comment>
<keyword evidence="3" id="KW-0560">Oxidoreductase</keyword>
<keyword evidence="2" id="KW-0521">NADP</keyword>
<dbReference type="InterPro" id="IPR051468">
    <property type="entry name" value="Fungal_SecMetab_SDRs"/>
</dbReference>
<evidence type="ECO:0000313" key="4">
    <source>
        <dbReference type="EMBL" id="OAG24899.1"/>
    </source>
</evidence>
<dbReference type="PANTHER" id="PTHR43544">
    <property type="entry name" value="SHORT-CHAIN DEHYDROGENASE/REDUCTASE"/>
    <property type="match status" value="1"/>
</dbReference>
<dbReference type="PRINTS" id="PR00081">
    <property type="entry name" value="GDHRDH"/>
</dbReference>
<organism evidence="4 5">
    <name type="scientific">Alternaria alternata</name>
    <name type="common">Alternaria rot fungus</name>
    <name type="synonym">Torula alternata</name>
    <dbReference type="NCBI Taxonomy" id="5599"/>
    <lineage>
        <taxon>Eukaryota</taxon>
        <taxon>Fungi</taxon>
        <taxon>Dikarya</taxon>
        <taxon>Ascomycota</taxon>
        <taxon>Pezizomycotina</taxon>
        <taxon>Dothideomycetes</taxon>
        <taxon>Pleosporomycetidae</taxon>
        <taxon>Pleosporales</taxon>
        <taxon>Pleosporineae</taxon>
        <taxon>Pleosporaceae</taxon>
        <taxon>Alternaria</taxon>
        <taxon>Alternaria sect. Alternaria</taxon>
        <taxon>Alternaria alternata complex</taxon>
    </lineage>
</organism>
<dbReference type="RefSeq" id="XP_018390320.1">
    <property type="nucleotide sequence ID" value="XM_018529521.1"/>
</dbReference>
<evidence type="ECO:0000313" key="5">
    <source>
        <dbReference type="Proteomes" id="UP000077248"/>
    </source>
</evidence>
<dbReference type="EMBL" id="KV441470">
    <property type="protein sequence ID" value="OAG24899.1"/>
    <property type="molecule type" value="Genomic_DNA"/>
</dbReference>
<evidence type="ECO:0000256" key="3">
    <source>
        <dbReference type="ARBA" id="ARBA00023002"/>
    </source>
</evidence>
<gene>
    <name evidence="4" type="ORF">CC77DRAFT_1090532</name>
</gene>
<evidence type="ECO:0000256" key="1">
    <source>
        <dbReference type="ARBA" id="ARBA00006484"/>
    </source>
</evidence>